<reference evidence="3 4" key="1">
    <citation type="journal article" date="2003" name="Int. J. Syst. Evol. Microbiol.">
        <title>Virgibacillus carmonensis sp. nov., Virgibacillus necropolis sp. nov. and Virgibacillus picturae sp. nov., three novel species isolated from deteriorated mural paintings, transfer of the species of the genus salibacillus to Virgibacillus, as Virgibacillus marismortui comb. nov. and Virgibacillus salexigens comb. nov., and emended description of the genus Virgibacillus.</title>
        <authorList>
            <person name="Heyrman J."/>
            <person name="Logan N.A."/>
            <person name="Busse H.J."/>
            <person name="Balcaen A."/>
            <person name="Lebbe L."/>
            <person name="Rodriguez-Diaz M."/>
            <person name="Swings J."/>
            <person name="De Vos P."/>
        </authorList>
    </citation>
    <scope>NUCLEOTIDE SEQUENCE [LARGE SCALE GENOMIC DNA]</scope>
    <source>
        <strain evidence="3 4">LMG 19488</strain>
    </source>
</reference>
<dbReference type="KEGG" id="vne:CFK40_10925"/>
<dbReference type="Proteomes" id="UP000204391">
    <property type="component" value="Chromosome"/>
</dbReference>
<evidence type="ECO:0000256" key="2">
    <source>
        <dbReference type="SAM" id="Phobius"/>
    </source>
</evidence>
<dbReference type="AlphaFoldDB" id="A0A221MCT2"/>
<gene>
    <name evidence="3" type="ORF">CFK40_10925</name>
</gene>
<keyword evidence="2" id="KW-0472">Membrane</keyword>
<evidence type="ECO:0000256" key="1">
    <source>
        <dbReference type="SAM" id="MobiDB-lite"/>
    </source>
</evidence>
<name>A0A221MCT2_9BACI</name>
<evidence type="ECO:0000313" key="4">
    <source>
        <dbReference type="Proteomes" id="UP000204391"/>
    </source>
</evidence>
<evidence type="ECO:0000313" key="3">
    <source>
        <dbReference type="EMBL" id="ASN05486.1"/>
    </source>
</evidence>
<dbReference type="EMBL" id="CP022437">
    <property type="protein sequence ID" value="ASN05486.1"/>
    <property type="molecule type" value="Genomic_DNA"/>
</dbReference>
<feature type="compositionally biased region" description="Basic and acidic residues" evidence="1">
    <location>
        <begin position="28"/>
        <end position="42"/>
    </location>
</feature>
<keyword evidence="2" id="KW-1133">Transmembrane helix</keyword>
<keyword evidence="2" id="KW-0812">Transmembrane</keyword>
<feature type="region of interest" description="Disordered" evidence="1">
    <location>
        <begin position="20"/>
        <end position="51"/>
    </location>
</feature>
<feature type="transmembrane region" description="Helical" evidence="2">
    <location>
        <begin position="88"/>
        <end position="109"/>
    </location>
</feature>
<protein>
    <submittedName>
        <fullName evidence="3">Uncharacterized protein</fullName>
    </submittedName>
</protein>
<dbReference type="RefSeq" id="WP_089532335.1">
    <property type="nucleotide sequence ID" value="NZ_CP022437.1"/>
</dbReference>
<accession>A0A221MCT2</accession>
<sequence length="115" mass="13340">MSDKNTERDDQANELRKLFNEVQGQGKETSELPKQENTDDHNSVFTFENSSTEIDESVRKIDILNLPPRREVHGSNKKRARMKISRPFARFSVVILIIFAIIVSAYYVWGNELIK</sequence>
<keyword evidence="4" id="KW-1185">Reference proteome</keyword>
<proteinExistence type="predicted"/>
<dbReference type="OrthoDB" id="2971460at2"/>
<organism evidence="3 4">
    <name type="scientific">Virgibacillus necropolis</name>
    <dbReference type="NCBI Taxonomy" id="163877"/>
    <lineage>
        <taxon>Bacteria</taxon>
        <taxon>Bacillati</taxon>
        <taxon>Bacillota</taxon>
        <taxon>Bacilli</taxon>
        <taxon>Bacillales</taxon>
        <taxon>Bacillaceae</taxon>
        <taxon>Virgibacillus</taxon>
    </lineage>
</organism>